<organism evidence="7 8">
    <name type="scientific">Nonlabens ponticola</name>
    <dbReference type="NCBI Taxonomy" id="2496866"/>
    <lineage>
        <taxon>Bacteria</taxon>
        <taxon>Pseudomonadati</taxon>
        <taxon>Bacteroidota</taxon>
        <taxon>Flavobacteriia</taxon>
        <taxon>Flavobacteriales</taxon>
        <taxon>Flavobacteriaceae</taxon>
        <taxon>Nonlabens</taxon>
    </lineage>
</organism>
<dbReference type="Proteomes" id="UP000279600">
    <property type="component" value="Chromosome"/>
</dbReference>
<proteinExistence type="inferred from homology"/>
<dbReference type="PIRSF" id="PIRSF037489">
    <property type="entry name" value="UCP037489_NIF3_YqfO"/>
    <property type="match status" value="1"/>
</dbReference>
<dbReference type="PANTHER" id="PTHR13799">
    <property type="entry name" value="NGG1 INTERACTING FACTOR 3"/>
    <property type="match status" value="1"/>
</dbReference>
<dbReference type="InterPro" id="IPR002678">
    <property type="entry name" value="DUF34/NIF3"/>
</dbReference>
<name>A0A3S9N0H8_9FLAO</name>
<evidence type="ECO:0000313" key="7">
    <source>
        <dbReference type="EMBL" id="AZQ45046.1"/>
    </source>
</evidence>
<dbReference type="EMBL" id="CP034549">
    <property type="protein sequence ID" value="AZQ45046.1"/>
    <property type="molecule type" value="Genomic_DNA"/>
</dbReference>
<feature type="binding site" evidence="6">
    <location>
        <position position="103"/>
    </location>
    <ligand>
        <name>a divalent metal cation</name>
        <dbReference type="ChEBI" id="CHEBI:60240"/>
        <label>1</label>
    </ligand>
</feature>
<dbReference type="Gene3D" id="3.40.1390.30">
    <property type="entry name" value="NIF3 (NGG1p interacting factor 3)-like"/>
    <property type="match status" value="1"/>
</dbReference>
<dbReference type="PANTHER" id="PTHR13799:SF14">
    <property type="entry name" value="GTP CYCLOHYDROLASE 1 TYPE 2 HOMOLOG"/>
    <property type="match status" value="1"/>
</dbReference>
<comment type="similarity">
    <text evidence="1 5">Belongs to the GTP cyclohydrolase I type 2/NIF3 family.</text>
</comment>
<dbReference type="InterPro" id="IPR017221">
    <property type="entry name" value="DUF34/NIF3_bac"/>
</dbReference>
<keyword evidence="4 5" id="KW-0479">Metal-binding</keyword>
<evidence type="ECO:0000256" key="3">
    <source>
        <dbReference type="ARBA" id="ARBA00022112"/>
    </source>
</evidence>
<dbReference type="SUPFAM" id="SSF102705">
    <property type="entry name" value="NIF3 (NGG1p interacting factor 3)-like"/>
    <property type="match status" value="1"/>
</dbReference>
<gene>
    <name evidence="7" type="ORF">EJ995_12695</name>
</gene>
<sequence length="363" mass="40231">MQIRDITSALEELAPLQYAQDFDNVGLLVGNHQENVTGVLITLDCLESVVDEAIEKKCNLIVTFHPIIFSGLKHLRETDYVRRTVVKAIKNNIAIYATHTALDMAHGGVSHRMGSQLQLQNVKTLIPENGLLHKLSIHVPQDHLEIVREAIFQAGAGKISNYSDCSFTTSGTGTFQPGEQSQPFSGKSGQRSTVDEYNLEVILLPHKKKEILSAMQDTHPYEEISYQIIKLENEYNRIGMGAIGELPNAISQDDFLATIKNVFNSGVVRSSLSRKRNIKKVAVLGGSGAFAIKNALQAGADAFVTADLKYHDFFQGENILLCDVGHYESEQFTKNLLQEYLTEKFSNFAILCAQAQTNPVNYT</sequence>
<protein>
    <recommendedName>
        <fullName evidence="3 5">GTP cyclohydrolase 1 type 2 homolog</fullName>
    </recommendedName>
</protein>
<dbReference type="Pfam" id="PF01784">
    <property type="entry name" value="DUF34_NIF3"/>
    <property type="match status" value="1"/>
</dbReference>
<feature type="binding site" evidence="6">
    <location>
        <position position="65"/>
    </location>
    <ligand>
        <name>a divalent metal cation</name>
        <dbReference type="ChEBI" id="CHEBI:60240"/>
        <label>1</label>
    </ligand>
</feature>
<evidence type="ECO:0000256" key="2">
    <source>
        <dbReference type="ARBA" id="ARBA00011643"/>
    </source>
</evidence>
<evidence type="ECO:0000256" key="6">
    <source>
        <dbReference type="PIRSR" id="PIRSR602678-1"/>
    </source>
</evidence>
<dbReference type="GO" id="GO:0046872">
    <property type="term" value="F:metal ion binding"/>
    <property type="evidence" value="ECO:0007669"/>
    <property type="project" value="UniProtKB-UniRule"/>
</dbReference>
<dbReference type="AlphaFoldDB" id="A0A3S9N0H8"/>
<dbReference type="RefSeq" id="WP_126448754.1">
    <property type="nucleotide sequence ID" value="NZ_CP034549.1"/>
</dbReference>
<comment type="subunit">
    <text evidence="2">Homohexamer.</text>
</comment>
<dbReference type="KEGG" id="noj:EJ995_12695"/>
<evidence type="ECO:0000256" key="4">
    <source>
        <dbReference type="ARBA" id="ARBA00022723"/>
    </source>
</evidence>
<dbReference type="FunFam" id="3.40.1390.30:FF:000001">
    <property type="entry name" value="GTP cyclohydrolase 1 type 2"/>
    <property type="match status" value="1"/>
</dbReference>
<accession>A0A3S9N0H8</accession>
<dbReference type="GO" id="GO:0005737">
    <property type="term" value="C:cytoplasm"/>
    <property type="evidence" value="ECO:0007669"/>
    <property type="project" value="TreeGrafter"/>
</dbReference>
<reference evidence="7 8" key="1">
    <citation type="submission" date="2018-12" db="EMBL/GenBank/DDBJ databases">
        <title>Complete genome of Nonlabens sp. MJ115.</title>
        <authorList>
            <person name="Choi H.S."/>
            <person name="Jung J."/>
        </authorList>
    </citation>
    <scope>NUCLEOTIDE SEQUENCE [LARGE SCALE GENOMIC DNA]</scope>
    <source>
        <strain evidence="7 8">MJ115</strain>
    </source>
</reference>
<keyword evidence="8" id="KW-1185">Reference proteome</keyword>
<dbReference type="Gene3D" id="3.30.70.120">
    <property type="match status" value="1"/>
</dbReference>
<evidence type="ECO:0000256" key="5">
    <source>
        <dbReference type="PIRNR" id="PIRNR037489"/>
    </source>
</evidence>
<dbReference type="NCBIfam" id="TIGR00486">
    <property type="entry name" value="YbgI_SA1388"/>
    <property type="match status" value="1"/>
</dbReference>
<dbReference type="InterPro" id="IPR036069">
    <property type="entry name" value="DUF34/NIF3_sf"/>
</dbReference>
<dbReference type="InterPro" id="IPR015867">
    <property type="entry name" value="N-reg_PII/ATP_PRibTrfase_C"/>
</dbReference>
<dbReference type="OrthoDB" id="9792792at2"/>
<feature type="binding site" evidence="6">
    <location>
        <position position="330"/>
    </location>
    <ligand>
        <name>a divalent metal cation</name>
        <dbReference type="ChEBI" id="CHEBI:60240"/>
        <label>1</label>
    </ligand>
</feature>
<evidence type="ECO:0000256" key="1">
    <source>
        <dbReference type="ARBA" id="ARBA00006964"/>
    </source>
</evidence>
<evidence type="ECO:0000313" key="8">
    <source>
        <dbReference type="Proteomes" id="UP000279600"/>
    </source>
</evidence>
<feature type="binding site" evidence="6">
    <location>
        <position position="326"/>
    </location>
    <ligand>
        <name>a divalent metal cation</name>
        <dbReference type="ChEBI" id="CHEBI:60240"/>
        <label>1</label>
    </ligand>
</feature>